<organism evidence="9">
    <name type="scientific">Monosiga brevicollis</name>
    <name type="common">Choanoflagellate</name>
    <dbReference type="NCBI Taxonomy" id="81824"/>
    <lineage>
        <taxon>Eukaryota</taxon>
        <taxon>Choanoflagellata</taxon>
        <taxon>Craspedida</taxon>
        <taxon>Salpingoecidae</taxon>
        <taxon>Monosiga</taxon>
    </lineage>
</organism>
<dbReference type="EMBL" id="AF538053">
    <property type="protein sequence ID" value="AAN28339.1"/>
    <property type="molecule type" value="Genomic_DNA"/>
</dbReference>
<keyword evidence="5 7" id="KW-0472">Membrane</keyword>
<dbReference type="InterPro" id="IPR003319">
    <property type="entry name" value="YMF19-like_N"/>
</dbReference>
<dbReference type="EC" id="3.6.1.34" evidence="9"/>
<evidence type="ECO:0000259" key="8">
    <source>
        <dbReference type="Pfam" id="PF02326"/>
    </source>
</evidence>
<sequence>MPQLSIETFVSQYFWFLVILIVFYLFTISNLVPRIAEIKKTRKKCMDEESIVTISSDIQTLNNFNPAKQINVINNSVSNNHINTIVSSFENANKNWIKK</sequence>
<dbReference type="RefSeq" id="NP_696968.1">
    <property type="nucleotide sequence ID" value="NC_004309.1"/>
</dbReference>
<dbReference type="GO" id="GO:0031966">
    <property type="term" value="C:mitochondrial membrane"/>
    <property type="evidence" value="ECO:0007669"/>
    <property type="project" value="UniProtKB-SubCell"/>
</dbReference>
<feature type="transmembrane region" description="Helical" evidence="7">
    <location>
        <begin position="12"/>
        <end position="32"/>
    </location>
</feature>
<dbReference type="GO" id="GO:0006754">
    <property type="term" value="P:ATP biosynthetic process"/>
    <property type="evidence" value="ECO:0007669"/>
    <property type="project" value="UniProtKB-KW"/>
</dbReference>
<evidence type="ECO:0000256" key="6">
    <source>
        <dbReference type="ARBA" id="ARBA00023310"/>
    </source>
</evidence>
<geneLocation type="mitochondrion" evidence="9"/>
<reference evidence="9" key="2">
    <citation type="submission" date="2000-06" db="EMBL/GenBank/DDBJ databases">
        <authorList>
            <person name="Lang F.B."/>
            <person name="Bullerwell C."/>
        </authorList>
    </citation>
    <scope>NUCLEOTIDE SEQUENCE</scope>
    <source>
        <strain evidence="9">ATCC 50154</strain>
    </source>
</reference>
<dbReference type="Pfam" id="PF02326">
    <property type="entry name" value="YMF19"/>
    <property type="match status" value="1"/>
</dbReference>
<dbReference type="AlphaFoldDB" id="Q8HIU5"/>
<keyword evidence="2 7" id="KW-0812">Transmembrane</keyword>
<keyword evidence="9" id="KW-0378">Hydrolase</keyword>
<reference evidence="9" key="3">
    <citation type="journal article" date="2002" name="Curr. Biol.">
        <title>The closest unicellular relatives of animals.</title>
        <authorList>
            <person name="Lang B.F."/>
            <person name="O'Kelly C."/>
            <person name="Nerad T."/>
            <person name="Gray M.W."/>
            <person name="Burger G."/>
        </authorList>
    </citation>
    <scope>NUCLEOTIDE SEQUENCE</scope>
    <source>
        <strain evidence="9">ATCC 50154</strain>
    </source>
</reference>
<keyword evidence="6" id="KW-0066">ATP synthesis</keyword>
<keyword evidence="3 7" id="KW-1133">Transmembrane helix</keyword>
<protein>
    <submittedName>
        <fullName evidence="9">ATP synthase F0 subunit 8</fullName>
        <ecNumber evidence="9">3.6.1.34</ecNumber>
    </submittedName>
</protein>
<reference evidence="9" key="1">
    <citation type="journal article" date="2000" name="Trends Biochem. Sci.">
        <title>A novel motif for identifying rps3 homologs in fungal mitochondrial genomes.</title>
        <authorList>
            <person name="Bullerwell C.E."/>
            <person name="Burger G."/>
            <person name="Lang B.F."/>
        </authorList>
    </citation>
    <scope>NUCLEOTIDE SEQUENCE</scope>
    <source>
        <strain evidence="9">ATCC 50154</strain>
    </source>
</reference>
<dbReference type="InParanoid" id="Q8HIU5"/>
<proteinExistence type="predicted"/>
<evidence type="ECO:0000256" key="2">
    <source>
        <dbReference type="ARBA" id="ARBA00022692"/>
    </source>
</evidence>
<feature type="domain" description="ATP synthase YMF19-like N-terminal" evidence="8">
    <location>
        <begin position="2"/>
        <end position="87"/>
    </location>
</feature>
<keyword evidence="4 9" id="KW-0496">Mitochondrion</keyword>
<evidence type="ECO:0000256" key="7">
    <source>
        <dbReference type="SAM" id="Phobius"/>
    </source>
</evidence>
<accession>Q8HIU5</accession>
<evidence type="ECO:0000256" key="1">
    <source>
        <dbReference type="ARBA" id="ARBA00004325"/>
    </source>
</evidence>
<gene>
    <name evidence="9" type="primary">atp8</name>
</gene>
<dbReference type="GO" id="GO:0016787">
    <property type="term" value="F:hydrolase activity"/>
    <property type="evidence" value="ECO:0007669"/>
    <property type="project" value="UniProtKB-KW"/>
</dbReference>
<comment type="subcellular location">
    <subcellularLocation>
        <location evidence="1">Mitochondrion membrane</location>
    </subcellularLocation>
</comment>
<evidence type="ECO:0000313" key="9">
    <source>
        <dbReference type="EMBL" id="AAN28339.1"/>
    </source>
</evidence>
<dbReference type="GeneID" id="805255"/>
<evidence type="ECO:0000256" key="4">
    <source>
        <dbReference type="ARBA" id="ARBA00023128"/>
    </source>
</evidence>
<evidence type="ECO:0000256" key="5">
    <source>
        <dbReference type="ARBA" id="ARBA00023136"/>
    </source>
</evidence>
<name>Q8HIU5_MONBE</name>
<evidence type="ECO:0000256" key="3">
    <source>
        <dbReference type="ARBA" id="ARBA00022989"/>
    </source>
</evidence>